<dbReference type="Pfam" id="PF05598">
    <property type="entry name" value="DUF772"/>
    <property type="match status" value="1"/>
</dbReference>
<sequence>MDLGLHRHDITDNMWDLIKDHLPGREGTWGGLAHNNRRFINAVFWILRTGSPWRDLPSEYGGWKNTHKGSVARWNKERYSGVDYRIKKRKMSSAHQIIMVCLDQLVGSEHQYRKFKELFNFGAVEQELKGIESPANYKGYGVLRLFKCLLLQFMEDLSDRELERYLSDSVAAKWFCDFDLTEATPDYSVFSRIRSKIGTNLLSKIFAIFRDQLKSQGYMSEVFTFVDASHLISKANLWEERDEARKQKYEKLNNEVLPKVAHDKQAKIGCKGGSKFWYGYKKNM</sequence>
<feature type="domain" description="Insertion element IS402-like" evidence="2">
    <location>
        <begin position="10"/>
        <end position="77"/>
    </location>
</feature>
<dbReference type="InterPro" id="IPR008490">
    <property type="entry name" value="Transposase_InsH_N"/>
</dbReference>
<name>A0ABZ0UN12_9RICK</name>
<keyword evidence="4" id="KW-1185">Reference proteome</keyword>
<dbReference type="Proteomes" id="UP001327219">
    <property type="component" value="Chromosome"/>
</dbReference>
<evidence type="ECO:0000259" key="1">
    <source>
        <dbReference type="Pfam" id="PF05598"/>
    </source>
</evidence>
<dbReference type="PANTHER" id="PTHR46637">
    <property type="entry name" value="TIS1421-TRANSPOSASE PROTEIN A"/>
    <property type="match status" value="1"/>
</dbReference>
<dbReference type="InterPro" id="IPR052909">
    <property type="entry name" value="Transposase_6_like"/>
</dbReference>
<reference evidence="3 4" key="1">
    <citation type="submission" date="2022-11" db="EMBL/GenBank/DDBJ databases">
        <title>Host association and intracellularity evolved multiple times independently in the Rickettsiales.</title>
        <authorList>
            <person name="Castelli M."/>
            <person name="Nardi T."/>
            <person name="Gammuto L."/>
            <person name="Bellinzona G."/>
            <person name="Sabaneyeva E."/>
            <person name="Potekhin A."/>
            <person name="Serra V."/>
            <person name="Petroni G."/>
            <person name="Sassera D."/>
        </authorList>
    </citation>
    <scope>NUCLEOTIDE SEQUENCE [LARGE SCALE GENOMIC DNA]</scope>
    <source>
        <strain evidence="3 4">NDG2</strain>
    </source>
</reference>
<dbReference type="Pfam" id="PF13340">
    <property type="entry name" value="DUF4096"/>
    <property type="match status" value="1"/>
</dbReference>
<evidence type="ECO:0000313" key="4">
    <source>
        <dbReference type="Proteomes" id="UP001327219"/>
    </source>
</evidence>
<evidence type="ECO:0000313" key="3">
    <source>
        <dbReference type="EMBL" id="WPX96210.1"/>
    </source>
</evidence>
<evidence type="ECO:0000259" key="2">
    <source>
        <dbReference type="Pfam" id="PF13340"/>
    </source>
</evidence>
<protein>
    <submittedName>
        <fullName evidence="3">IS5 family transposase</fullName>
    </submittedName>
</protein>
<proteinExistence type="predicted"/>
<dbReference type="InterPro" id="IPR025161">
    <property type="entry name" value="IS402-like_dom"/>
</dbReference>
<gene>
    <name evidence="3" type="ORF">Bandiella_00319</name>
</gene>
<dbReference type="EMBL" id="CP110820">
    <property type="protein sequence ID" value="WPX96210.1"/>
    <property type="molecule type" value="Genomic_DNA"/>
</dbReference>
<accession>A0ABZ0UN12</accession>
<feature type="domain" description="Transposase InsH N-terminal" evidence="1">
    <location>
        <begin position="101"/>
        <end position="195"/>
    </location>
</feature>
<dbReference type="PANTHER" id="PTHR46637:SF1">
    <property type="entry name" value="BLL5188 PROTEIN"/>
    <property type="match status" value="1"/>
</dbReference>
<organism evidence="3 4">
    <name type="scientific">Candidatus Bandiella euplotis</name>
    <dbReference type="NCBI Taxonomy" id="1664265"/>
    <lineage>
        <taxon>Bacteria</taxon>
        <taxon>Pseudomonadati</taxon>
        <taxon>Pseudomonadota</taxon>
        <taxon>Alphaproteobacteria</taxon>
        <taxon>Rickettsiales</taxon>
        <taxon>Candidatus Midichloriaceae</taxon>
        <taxon>Candidatus Bandiella</taxon>
    </lineage>
</organism>